<evidence type="ECO:0000313" key="2">
    <source>
        <dbReference type="Proteomes" id="UP001054945"/>
    </source>
</evidence>
<keyword evidence="2" id="KW-1185">Reference proteome</keyword>
<protein>
    <submittedName>
        <fullName evidence="1">Uncharacterized protein</fullName>
    </submittedName>
</protein>
<reference evidence="1 2" key="1">
    <citation type="submission" date="2021-06" db="EMBL/GenBank/DDBJ databases">
        <title>Caerostris extrusa draft genome.</title>
        <authorList>
            <person name="Kono N."/>
            <person name="Arakawa K."/>
        </authorList>
    </citation>
    <scope>NUCLEOTIDE SEQUENCE [LARGE SCALE GENOMIC DNA]</scope>
</reference>
<proteinExistence type="predicted"/>
<dbReference type="AlphaFoldDB" id="A0AAV4NCT2"/>
<dbReference type="EMBL" id="BPLR01020792">
    <property type="protein sequence ID" value="GIX82614.1"/>
    <property type="molecule type" value="Genomic_DNA"/>
</dbReference>
<organism evidence="1 2">
    <name type="scientific">Caerostris extrusa</name>
    <name type="common">Bark spider</name>
    <name type="synonym">Caerostris bankana</name>
    <dbReference type="NCBI Taxonomy" id="172846"/>
    <lineage>
        <taxon>Eukaryota</taxon>
        <taxon>Metazoa</taxon>
        <taxon>Ecdysozoa</taxon>
        <taxon>Arthropoda</taxon>
        <taxon>Chelicerata</taxon>
        <taxon>Arachnida</taxon>
        <taxon>Araneae</taxon>
        <taxon>Araneomorphae</taxon>
        <taxon>Entelegynae</taxon>
        <taxon>Araneoidea</taxon>
        <taxon>Araneidae</taxon>
        <taxon>Caerostris</taxon>
    </lineage>
</organism>
<gene>
    <name evidence="1" type="ORF">CEXT_730531</name>
</gene>
<accession>A0AAV4NCT2</accession>
<name>A0AAV4NCT2_CAEEX</name>
<dbReference type="Proteomes" id="UP001054945">
    <property type="component" value="Unassembled WGS sequence"/>
</dbReference>
<sequence>MFGTFFNKLGNNKRPRFPTSILESSAQPFHGSSCDEDELNSLDRLHNSRHLLNPFLAWRVVHPLLFPCRKIIRAQWRVRRVALMWGRSGHLSRDLKGPSTPPGVAPIKERYPWTVTATSSSLQNPINDTY</sequence>
<evidence type="ECO:0000313" key="1">
    <source>
        <dbReference type="EMBL" id="GIX82614.1"/>
    </source>
</evidence>
<comment type="caution">
    <text evidence="1">The sequence shown here is derived from an EMBL/GenBank/DDBJ whole genome shotgun (WGS) entry which is preliminary data.</text>
</comment>